<sequence>MPTTYEEFLKGNFLCNPKFLIQSYFFEYIDSVEMYEEFVRVVYELITEQISNKDEKGSENVCMETGKKAQKVFDSLFIKQDSAELPSKVKYIKHFRLVEHKLNDELQPIPYVESTNSRHDVFLQEFMPSYNRKTDEFVNAELSKYTISIEPALLFLFFLFAFDSRAGRYDISHMPNPSKELKRFFAKYSDPLQVMDYTMYREWHRVVEDLPNKDISYRLNSSDSRNKIQFGILNMIYIMREIAGKNDTKINENIESIKNIINDSDEISDSDIDRFLIDVQKICISFSKNKEIKTQKNGKFFTKELENDIMDIGIYEDLPLEIIYKKKEEDPGSIVIEMDDFSSYADSDHNGRVKCEVSENMLRNKRSNVEKTLYDIKKIYMKSKNYIGCIMRQYANLYLDKISYAIKGEYRFIKRIKYILNSGHTNPNGLLLCGNLETMHYKYEITKIFLEKHRSYTKSYRNIIGKNNPMVQFTRNLIGSVPINEHALKEKFQSSGIYDGEYKNWYPWVE</sequence>
<dbReference type="AlphaFoldDB" id="I3ED34"/>
<gene>
    <name evidence="1" type="ORF">NEQG_02673</name>
</gene>
<dbReference type="InParanoid" id="I3ED34"/>
<dbReference type="HOGENOM" id="CLU_009683_6_0_1"/>
<name>I3ED34_NEMP3</name>
<dbReference type="OrthoDB" id="2198072at2759"/>
<evidence type="ECO:0000313" key="2">
    <source>
        <dbReference type="Proteomes" id="UP000002872"/>
    </source>
</evidence>
<proteinExistence type="predicted"/>
<protein>
    <submittedName>
        <fullName evidence="1">Uncharacterized protein</fullName>
    </submittedName>
</protein>
<dbReference type="EMBL" id="GL870888">
    <property type="protein sequence ID" value="EIJ87131.1"/>
    <property type="molecule type" value="Genomic_DNA"/>
</dbReference>
<dbReference type="VEuPathDB" id="MicrosporidiaDB:NEQG_02673"/>
<accession>I3ED34</accession>
<dbReference type="Proteomes" id="UP000002872">
    <property type="component" value="Unassembled WGS sequence"/>
</dbReference>
<reference evidence="1" key="1">
    <citation type="submission" date="2011-01" db="EMBL/GenBank/DDBJ databases">
        <title>The Genome Sequence of Nematocida parisii strain ERTm3.</title>
        <authorList>
            <consortium name="The Broad Institute Genome Sequencing Platform"/>
            <consortium name="The Broad Institute Genome Sequencing Center for Infectious Disease"/>
            <person name="Cuomo C."/>
            <person name="Troemel E."/>
            <person name="Young S.K."/>
            <person name="Zeng Q."/>
            <person name="Gargeya S."/>
            <person name="Fitzgerald M."/>
            <person name="Haas B."/>
            <person name="Abouelleil A."/>
            <person name="Alvarado L."/>
            <person name="Arachchi H.M."/>
            <person name="Berlin A."/>
            <person name="Chapman S.B."/>
            <person name="Gearin G."/>
            <person name="Goldberg J."/>
            <person name="Griggs A."/>
            <person name="Gujja S."/>
            <person name="Hansen M."/>
            <person name="Heiman D."/>
            <person name="Howarth C."/>
            <person name="Larimer J."/>
            <person name="Lui A."/>
            <person name="MacDonald P.J.P."/>
            <person name="McCowen C."/>
            <person name="Montmayeur A."/>
            <person name="Murphy C."/>
            <person name="Neiman D."/>
            <person name="Pearson M."/>
            <person name="Priest M."/>
            <person name="Roberts A."/>
            <person name="Saif S."/>
            <person name="Shea T."/>
            <person name="Sisk P."/>
            <person name="Stolte C."/>
            <person name="Sykes S."/>
            <person name="Wortman J."/>
            <person name="Nusbaum C."/>
            <person name="Birren B."/>
        </authorList>
    </citation>
    <scope>NUCLEOTIDE SEQUENCE</scope>
    <source>
        <strain evidence="1">ERTm3</strain>
    </source>
</reference>
<keyword evidence="2" id="KW-1185">Reference proteome</keyword>
<evidence type="ECO:0000313" key="1">
    <source>
        <dbReference type="EMBL" id="EIJ87131.1"/>
    </source>
</evidence>
<organism evidence="1 2">
    <name type="scientific">Nematocida parisii (strain ERTm3)</name>
    <name type="common">Nematode killer fungus</name>
    <dbReference type="NCBI Taxonomy" id="935791"/>
    <lineage>
        <taxon>Eukaryota</taxon>
        <taxon>Fungi</taxon>
        <taxon>Fungi incertae sedis</taxon>
        <taxon>Microsporidia</taxon>
        <taxon>Nematocida</taxon>
    </lineage>
</organism>